<gene>
    <name evidence="2" type="ORF">JYU34_006925</name>
</gene>
<evidence type="ECO:0000313" key="3">
    <source>
        <dbReference type="Proteomes" id="UP000823941"/>
    </source>
</evidence>
<evidence type="ECO:0000256" key="1">
    <source>
        <dbReference type="SAM" id="MobiDB-lite"/>
    </source>
</evidence>
<feature type="region of interest" description="Disordered" evidence="1">
    <location>
        <begin position="1"/>
        <end position="68"/>
    </location>
</feature>
<name>A0ABQ7QT78_PLUXY</name>
<dbReference type="Proteomes" id="UP000823941">
    <property type="component" value="Chromosome 9"/>
</dbReference>
<dbReference type="EMBL" id="JAHIBW010000009">
    <property type="protein sequence ID" value="KAG7308246.1"/>
    <property type="molecule type" value="Genomic_DNA"/>
</dbReference>
<sequence>MSGPYAAGLGMKKRKISHVSTTDDEENEENFFSSNDAKPAPTKRRRVTHADAEVVPKISTRRQQQQRQ</sequence>
<reference evidence="2 3" key="1">
    <citation type="submission" date="2021-06" db="EMBL/GenBank/DDBJ databases">
        <title>A haploid diamondback moth (Plutella xylostella L.) genome assembly resolves 31 chromosomes and identifies a diamide resistance mutation.</title>
        <authorList>
            <person name="Ward C.M."/>
            <person name="Perry K.D."/>
            <person name="Baker G."/>
            <person name="Powis K."/>
            <person name="Heckel D.G."/>
            <person name="Baxter S.W."/>
        </authorList>
    </citation>
    <scope>NUCLEOTIDE SEQUENCE [LARGE SCALE GENOMIC DNA]</scope>
    <source>
        <strain evidence="2 3">LV</strain>
        <tissue evidence="2">Single pupa</tissue>
    </source>
</reference>
<proteinExistence type="predicted"/>
<comment type="caution">
    <text evidence="2">The sequence shown here is derived from an EMBL/GenBank/DDBJ whole genome shotgun (WGS) entry which is preliminary data.</text>
</comment>
<evidence type="ECO:0000313" key="2">
    <source>
        <dbReference type="EMBL" id="KAG7308246.1"/>
    </source>
</evidence>
<keyword evidence="3" id="KW-1185">Reference proteome</keyword>
<protein>
    <submittedName>
        <fullName evidence="2">Uncharacterized protein</fullName>
    </submittedName>
</protein>
<accession>A0ABQ7QT78</accession>
<organism evidence="2 3">
    <name type="scientific">Plutella xylostella</name>
    <name type="common">Diamondback moth</name>
    <name type="synonym">Plutella maculipennis</name>
    <dbReference type="NCBI Taxonomy" id="51655"/>
    <lineage>
        <taxon>Eukaryota</taxon>
        <taxon>Metazoa</taxon>
        <taxon>Ecdysozoa</taxon>
        <taxon>Arthropoda</taxon>
        <taxon>Hexapoda</taxon>
        <taxon>Insecta</taxon>
        <taxon>Pterygota</taxon>
        <taxon>Neoptera</taxon>
        <taxon>Endopterygota</taxon>
        <taxon>Lepidoptera</taxon>
        <taxon>Glossata</taxon>
        <taxon>Ditrysia</taxon>
        <taxon>Yponomeutoidea</taxon>
        <taxon>Plutellidae</taxon>
        <taxon>Plutella</taxon>
    </lineage>
</organism>